<accession>A0A4R2JPW9</accession>
<gene>
    <name evidence="2" type="ORF">EV192_103630</name>
</gene>
<sequence>MIAGHFGFAAAVKAKETRIPLWTLMLATAWLDVVFVPLLALKVETIEPVPGSANGYGESIIHADYTHSVVGALVLAAAFGAVAGWRLGRRAGLVLGGVVFSHWVLDLIVHRMDLPILPGNAGDLPRLGFGLWRLPAVSVTVEVLLMVVGFGLYWRAAARIDPKRARLLGGVAAASGLITVVLDLLAV</sequence>
<proteinExistence type="predicted"/>
<feature type="transmembrane region" description="Helical" evidence="1">
    <location>
        <begin position="21"/>
        <end position="41"/>
    </location>
</feature>
<evidence type="ECO:0000313" key="3">
    <source>
        <dbReference type="Proteomes" id="UP000295680"/>
    </source>
</evidence>
<evidence type="ECO:0008006" key="4">
    <source>
        <dbReference type="Google" id="ProtNLM"/>
    </source>
</evidence>
<dbReference type="EMBL" id="SLWS01000003">
    <property type="protein sequence ID" value="TCO61047.1"/>
    <property type="molecule type" value="Genomic_DNA"/>
</dbReference>
<reference evidence="2 3" key="1">
    <citation type="submission" date="2019-03" db="EMBL/GenBank/DDBJ databases">
        <title>Genomic Encyclopedia of Type Strains, Phase IV (KMG-IV): sequencing the most valuable type-strain genomes for metagenomic binning, comparative biology and taxonomic classification.</title>
        <authorList>
            <person name="Goeker M."/>
        </authorList>
    </citation>
    <scope>NUCLEOTIDE SEQUENCE [LARGE SCALE GENOMIC DNA]</scope>
    <source>
        <strain evidence="2 3">DSM 45934</strain>
    </source>
</reference>
<keyword evidence="3" id="KW-1185">Reference proteome</keyword>
<evidence type="ECO:0000313" key="2">
    <source>
        <dbReference type="EMBL" id="TCO61047.1"/>
    </source>
</evidence>
<keyword evidence="1" id="KW-0472">Membrane</keyword>
<dbReference type="RefSeq" id="WP_132116475.1">
    <property type="nucleotide sequence ID" value="NZ_SLWS01000003.1"/>
</dbReference>
<keyword evidence="1" id="KW-0812">Transmembrane</keyword>
<name>A0A4R2JPW9_9PSEU</name>
<dbReference type="AlphaFoldDB" id="A0A4R2JPW9"/>
<feature type="transmembrane region" description="Helical" evidence="1">
    <location>
        <begin position="132"/>
        <end position="154"/>
    </location>
</feature>
<organism evidence="2 3">
    <name type="scientific">Actinocrispum wychmicini</name>
    <dbReference type="NCBI Taxonomy" id="1213861"/>
    <lineage>
        <taxon>Bacteria</taxon>
        <taxon>Bacillati</taxon>
        <taxon>Actinomycetota</taxon>
        <taxon>Actinomycetes</taxon>
        <taxon>Pseudonocardiales</taxon>
        <taxon>Pseudonocardiaceae</taxon>
        <taxon>Actinocrispum</taxon>
    </lineage>
</organism>
<evidence type="ECO:0000256" key="1">
    <source>
        <dbReference type="SAM" id="Phobius"/>
    </source>
</evidence>
<dbReference type="OrthoDB" id="327431at2"/>
<feature type="transmembrane region" description="Helical" evidence="1">
    <location>
        <begin position="92"/>
        <end position="112"/>
    </location>
</feature>
<protein>
    <recommendedName>
        <fullName evidence="4">Permease</fullName>
    </recommendedName>
</protein>
<keyword evidence="1" id="KW-1133">Transmembrane helix</keyword>
<feature type="transmembrane region" description="Helical" evidence="1">
    <location>
        <begin position="65"/>
        <end position="85"/>
    </location>
</feature>
<feature type="transmembrane region" description="Helical" evidence="1">
    <location>
        <begin position="166"/>
        <end position="186"/>
    </location>
</feature>
<comment type="caution">
    <text evidence="2">The sequence shown here is derived from an EMBL/GenBank/DDBJ whole genome shotgun (WGS) entry which is preliminary data.</text>
</comment>
<dbReference type="Proteomes" id="UP000295680">
    <property type="component" value="Unassembled WGS sequence"/>
</dbReference>